<evidence type="ECO:0000256" key="3">
    <source>
        <dbReference type="ARBA" id="ARBA00022833"/>
    </source>
</evidence>
<dbReference type="SMART" id="SM00184">
    <property type="entry name" value="RING"/>
    <property type="match status" value="1"/>
</dbReference>
<dbReference type="PANTHER" id="PTHR10131">
    <property type="entry name" value="TNF RECEPTOR ASSOCIATED FACTOR"/>
    <property type="match status" value="1"/>
</dbReference>
<dbReference type="GO" id="GO:0008270">
    <property type="term" value="F:zinc ion binding"/>
    <property type="evidence" value="ECO:0007669"/>
    <property type="project" value="UniProtKB-KW"/>
</dbReference>
<dbReference type="PROSITE" id="PS50145">
    <property type="entry name" value="ZF_TRAF"/>
    <property type="match status" value="1"/>
</dbReference>
<proteinExistence type="predicted"/>
<comment type="caution">
    <text evidence="8">The sequence shown here is derived from an EMBL/GenBank/DDBJ whole genome shotgun (WGS) entry which is preliminary data.</text>
</comment>
<dbReference type="EMBL" id="MU006090">
    <property type="protein sequence ID" value="KAF2842141.1"/>
    <property type="molecule type" value="Genomic_DNA"/>
</dbReference>
<evidence type="ECO:0000256" key="5">
    <source>
        <dbReference type="SAM" id="MobiDB-lite"/>
    </source>
</evidence>
<feature type="compositionally biased region" description="Polar residues" evidence="5">
    <location>
        <begin position="286"/>
        <end position="308"/>
    </location>
</feature>
<feature type="domain" description="TRAF-type" evidence="7">
    <location>
        <begin position="165"/>
        <end position="211"/>
    </location>
</feature>
<keyword evidence="2 4" id="KW-0863">Zinc-finger</keyword>
<dbReference type="Pfam" id="PF02176">
    <property type="entry name" value="zf-TRAF"/>
    <property type="match status" value="1"/>
</dbReference>
<dbReference type="InterPro" id="IPR001841">
    <property type="entry name" value="Znf_RING"/>
</dbReference>
<dbReference type="PROSITE" id="PS00518">
    <property type="entry name" value="ZF_RING_1"/>
    <property type="match status" value="1"/>
</dbReference>
<dbReference type="InterPro" id="IPR027370">
    <property type="entry name" value="Znf-RING_euk"/>
</dbReference>
<gene>
    <name evidence="8" type="ORF">M501DRAFT_905453</name>
</gene>
<evidence type="ECO:0008006" key="10">
    <source>
        <dbReference type="Google" id="ProtNLM"/>
    </source>
</evidence>
<dbReference type="Proteomes" id="UP000799429">
    <property type="component" value="Unassembled WGS sequence"/>
</dbReference>
<dbReference type="SUPFAM" id="SSF57850">
    <property type="entry name" value="RING/U-box"/>
    <property type="match status" value="1"/>
</dbReference>
<feature type="zinc finger region" description="TRAF-type" evidence="4">
    <location>
        <begin position="165"/>
        <end position="211"/>
    </location>
</feature>
<evidence type="ECO:0000313" key="9">
    <source>
        <dbReference type="Proteomes" id="UP000799429"/>
    </source>
</evidence>
<dbReference type="AlphaFoldDB" id="A0A9P4VQP7"/>
<dbReference type="InterPro" id="IPR017907">
    <property type="entry name" value="Znf_RING_CS"/>
</dbReference>
<dbReference type="SUPFAM" id="SSF49599">
    <property type="entry name" value="TRAF domain-like"/>
    <property type="match status" value="2"/>
</dbReference>
<dbReference type="PROSITE" id="PS50089">
    <property type="entry name" value="ZF_RING_2"/>
    <property type="match status" value="1"/>
</dbReference>
<sequence>DLLSLEYISSCDPHLYCPICRCPLEKPARLPCDHIFCEDCLTSSLEAETTRWAQLHLRRKNTCPECRTPLEKPEERMNIPRIILRMLDDLVVKCPNQEEGCEWTGKRAEVQDHLDRYCELTLVPCQKEGCCEKIARKYEKEDCLHVEVACNKCDGRYMKKDLDEHKRGSCLMAESECPHCKLTLPSQALPLHIADICPQNTIPCPGHPYGCPFLALRPGTAAHARTCPIALMTPTLTSQAKRQEEQEAETSTLRTKLTDLHDSVNEKLKLLESNLNTLQSLLYPSDNTSSSHLSTFPPSNPDAVNSTNPNPPQDADPIDGPTSHLLSLHESLRNDLSRLSAQVNDLDARSMMMLLNESQRAKEDSLHLNAAVAGLRAQVYWLLSARLMASRATGTT</sequence>
<evidence type="ECO:0000259" key="6">
    <source>
        <dbReference type="PROSITE" id="PS50089"/>
    </source>
</evidence>
<protein>
    <recommendedName>
        <fullName evidence="10">TRAF-type zinc finger protein</fullName>
    </recommendedName>
</protein>
<reference evidence="8" key="1">
    <citation type="journal article" date="2020" name="Stud. Mycol.">
        <title>101 Dothideomycetes genomes: a test case for predicting lifestyles and emergence of pathogens.</title>
        <authorList>
            <person name="Haridas S."/>
            <person name="Albert R."/>
            <person name="Binder M."/>
            <person name="Bloem J."/>
            <person name="Labutti K."/>
            <person name="Salamov A."/>
            <person name="Andreopoulos B."/>
            <person name="Baker S."/>
            <person name="Barry K."/>
            <person name="Bills G."/>
            <person name="Bluhm B."/>
            <person name="Cannon C."/>
            <person name="Castanera R."/>
            <person name="Culley D."/>
            <person name="Daum C."/>
            <person name="Ezra D."/>
            <person name="Gonzalez J."/>
            <person name="Henrissat B."/>
            <person name="Kuo A."/>
            <person name="Liang C."/>
            <person name="Lipzen A."/>
            <person name="Lutzoni F."/>
            <person name="Magnuson J."/>
            <person name="Mondo S."/>
            <person name="Nolan M."/>
            <person name="Ohm R."/>
            <person name="Pangilinan J."/>
            <person name="Park H.-J."/>
            <person name="Ramirez L."/>
            <person name="Alfaro M."/>
            <person name="Sun H."/>
            <person name="Tritt A."/>
            <person name="Yoshinaga Y."/>
            <person name="Zwiers L.-H."/>
            <person name="Turgeon B."/>
            <person name="Goodwin S."/>
            <person name="Spatafora J."/>
            <person name="Crous P."/>
            <person name="Grigoriev I."/>
        </authorList>
    </citation>
    <scope>NUCLEOTIDE SEQUENCE</scope>
    <source>
        <strain evidence="8">CBS 101060</strain>
    </source>
</reference>
<feature type="non-terminal residue" evidence="8">
    <location>
        <position position="1"/>
    </location>
</feature>
<keyword evidence="9" id="KW-1185">Reference proteome</keyword>
<accession>A0A9P4VQP7</accession>
<dbReference type="PANTHER" id="PTHR10131:SF94">
    <property type="entry name" value="TNF RECEPTOR-ASSOCIATED FACTOR 4"/>
    <property type="match status" value="1"/>
</dbReference>
<evidence type="ECO:0000256" key="1">
    <source>
        <dbReference type="ARBA" id="ARBA00022723"/>
    </source>
</evidence>
<evidence type="ECO:0000259" key="7">
    <source>
        <dbReference type="PROSITE" id="PS50145"/>
    </source>
</evidence>
<keyword evidence="3 4" id="KW-0862">Zinc</keyword>
<organism evidence="8 9">
    <name type="scientific">Patellaria atrata CBS 101060</name>
    <dbReference type="NCBI Taxonomy" id="1346257"/>
    <lineage>
        <taxon>Eukaryota</taxon>
        <taxon>Fungi</taxon>
        <taxon>Dikarya</taxon>
        <taxon>Ascomycota</taxon>
        <taxon>Pezizomycotina</taxon>
        <taxon>Dothideomycetes</taxon>
        <taxon>Dothideomycetes incertae sedis</taxon>
        <taxon>Patellariales</taxon>
        <taxon>Patellariaceae</taxon>
        <taxon>Patellaria</taxon>
    </lineage>
</organism>
<evidence type="ECO:0000256" key="2">
    <source>
        <dbReference type="ARBA" id="ARBA00022771"/>
    </source>
</evidence>
<feature type="domain" description="RING-type" evidence="6">
    <location>
        <begin position="17"/>
        <end position="67"/>
    </location>
</feature>
<dbReference type="Pfam" id="PF13445">
    <property type="entry name" value="zf-RING_UBOX"/>
    <property type="match status" value="1"/>
</dbReference>
<dbReference type="Gene3D" id="3.30.40.10">
    <property type="entry name" value="Zinc/RING finger domain, C3HC4 (zinc finger)"/>
    <property type="match status" value="2"/>
</dbReference>
<keyword evidence="1 4" id="KW-0479">Metal-binding</keyword>
<feature type="region of interest" description="Disordered" evidence="5">
    <location>
        <begin position="286"/>
        <end position="324"/>
    </location>
</feature>
<dbReference type="OrthoDB" id="1630758at2759"/>
<evidence type="ECO:0000313" key="8">
    <source>
        <dbReference type="EMBL" id="KAF2842141.1"/>
    </source>
</evidence>
<feature type="non-terminal residue" evidence="8">
    <location>
        <position position="396"/>
    </location>
</feature>
<dbReference type="InterPro" id="IPR013083">
    <property type="entry name" value="Znf_RING/FYVE/PHD"/>
</dbReference>
<dbReference type="InterPro" id="IPR001293">
    <property type="entry name" value="Znf_TRAF"/>
</dbReference>
<evidence type="ECO:0000256" key="4">
    <source>
        <dbReference type="PROSITE-ProRule" id="PRU00207"/>
    </source>
</evidence>
<name>A0A9P4VQP7_9PEZI</name>